<proteinExistence type="predicted"/>
<reference evidence="1 2" key="1">
    <citation type="journal article" date="2021" name="ISME J.">
        <title>Genomic evolution of the class Acidithiobacillia: deep-branching Proteobacteria living in extreme acidic conditions.</title>
        <authorList>
            <person name="Moya-Beltran A."/>
            <person name="Beard S."/>
            <person name="Rojas-Villalobos C."/>
            <person name="Issotta F."/>
            <person name="Gallardo Y."/>
            <person name="Ulloa R."/>
            <person name="Giaveno A."/>
            <person name="Degli Esposti M."/>
            <person name="Johnson D.B."/>
            <person name="Quatrini R."/>
        </authorList>
    </citation>
    <scope>NUCLEOTIDE SEQUENCE [LARGE SCALE GENOMIC DNA]</scope>
    <source>
        <strain evidence="1 2">CF3</strain>
    </source>
</reference>
<dbReference type="Proteomes" id="UP001196097">
    <property type="component" value="Chromosome"/>
</dbReference>
<evidence type="ECO:0000313" key="2">
    <source>
        <dbReference type="Proteomes" id="UP001196097"/>
    </source>
</evidence>
<sequence>MKVARVKIANFRSIKSAELHFDGHCLIVGPNNVGKSTICEALDLVLGPDRISKFPPVEEFDFHNAHYLAPAEVEGEEPTPVPIKIEVVLTDINAEVENRCGQHLEFWHTAEKRLLNEGEADAANPPLVVSCLRLETEAVYNPEEDEFEAKTCYSHSPNSEPGEMDKVSKEVKRLFGFLYLRAVRTGSRALSLERGSLLDVILRLRGSRAGLWEKAIERLRALDIENDATHLQPVLKSIEARLGHYIASDVAGRTTKLHVSQLTREHLRKTMAFFLAMSKDQTPVPFQQVGTGTLNVLVLALLSFIAELKPASVIFAMEEPEIAVPPHTQRRIADYLLHNTTQAFATSHSPYVIERFEPEQTLLLSRGSDSSVTAKKVSDAGGLKGNDFKRFARRGLTECMLGRGAIIVEGLTEFHALPVAARKLEESDASLQPLDIAGAAFFDAETESSMPKFGTFFKALGLKTFSFYDFIQRPPDKKKLFTDAFDVDFEHVHAGFEALIVSEMSLDRLWAFLDDLRSSGDSGHFEIPAMRPVDADLKKLALSALKSSKGAGWAARLFEGSAVAELPATVTDFLKQVYAAFPKPVDIPVEIAAGVVTAEVAAAPPAAAT</sequence>
<keyword evidence="2" id="KW-1185">Reference proteome</keyword>
<accession>A0ACD5IJV9</accession>
<dbReference type="EMBL" id="CP130946">
    <property type="protein sequence ID" value="XRP72784.1"/>
    <property type="molecule type" value="Genomic_DNA"/>
</dbReference>
<organism evidence="1 2">
    <name type="scientific">Acidithiobacillus ferruginosus</name>
    <dbReference type="NCBI Taxonomy" id="3063951"/>
    <lineage>
        <taxon>Bacteria</taxon>
        <taxon>Pseudomonadati</taxon>
        <taxon>Pseudomonadota</taxon>
        <taxon>Acidithiobacillia</taxon>
        <taxon>Acidithiobacillales</taxon>
        <taxon>Acidithiobacillaceae</taxon>
        <taxon>Acidithiobacillus</taxon>
    </lineage>
</organism>
<gene>
    <name evidence="1" type="ORF">HF292_013445</name>
</gene>
<evidence type="ECO:0000313" key="1">
    <source>
        <dbReference type="EMBL" id="XRP72784.1"/>
    </source>
</evidence>
<protein>
    <submittedName>
        <fullName evidence="1">AAA family ATPase</fullName>
    </submittedName>
</protein>
<name>A0ACD5IJV9_9PROT</name>